<sequence>MKTIKPRAFIGCSLEAKPIAAAVHENLRYAAEVTPWYAGVFNPSSYTMEDLEKQVRSSDFAIFIFHPDDITSIRGKMYATVRDNTLFEMGLFMSRLGRGRIFFILPEHVNELDSSKDIEGMRMPSDLLGLGSLTYEIRSDSNWAPAVSVACHKIADMMERLGPWSDMYLTEKVNKVKQEEENKRIQLLKLLRFFRELLRSRKIDDQMLHRMSDTLRIAFVSRPHFLVRGTTVHRVSLSGYIEQVAGNVGEIGRRYPMNINDGKTPDDPSRILVVDAYKENKIKVNLYDDYLEKEYMLCYPVASGYVFTVHLVGHLEAGDDLFQQIDRDNRQLFSAIHDLLGGELG</sequence>
<dbReference type="Pfam" id="PF10137">
    <property type="entry name" value="CAP12-PCTIR_TIR"/>
    <property type="match status" value="1"/>
</dbReference>
<dbReference type="InterPro" id="IPR019302">
    <property type="entry name" value="CAP12/PCTIR_TIR_dom"/>
</dbReference>
<proteinExistence type="predicted"/>
<dbReference type="RefSeq" id="WP_274358906.1">
    <property type="nucleotide sequence ID" value="NZ_CP118101.1"/>
</dbReference>
<evidence type="ECO:0000313" key="3">
    <source>
        <dbReference type="Proteomes" id="UP001220962"/>
    </source>
</evidence>
<evidence type="ECO:0000259" key="1">
    <source>
        <dbReference type="Pfam" id="PF10137"/>
    </source>
</evidence>
<feature type="domain" description="CD-NTase-associated protein 12/Pycsar effector protein TIR" evidence="1">
    <location>
        <begin position="8"/>
        <end position="122"/>
    </location>
</feature>
<dbReference type="EMBL" id="CP118101">
    <property type="protein sequence ID" value="WDH81395.1"/>
    <property type="molecule type" value="Genomic_DNA"/>
</dbReference>
<protein>
    <submittedName>
        <fullName evidence="2">Nucleotide-binding protein</fullName>
    </submittedName>
</protein>
<accession>A0AAX3MUX8</accession>
<organism evidence="2 3">
    <name type="scientific">Paenibacillus urinalis</name>
    <dbReference type="NCBI Taxonomy" id="521520"/>
    <lineage>
        <taxon>Bacteria</taxon>
        <taxon>Bacillati</taxon>
        <taxon>Bacillota</taxon>
        <taxon>Bacilli</taxon>
        <taxon>Bacillales</taxon>
        <taxon>Paenibacillaceae</taxon>
        <taxon>Paenibacillus</taxon>
    </lineage>
</organism>
<dbReference type="AlphaFoldDB" id="A0AAX3MUX8"/>
<evidence type="ECO:0000313" key="2">
    <source>
        <dbReference type="EMBL" id="WDH81395.1"/>
    </source>
</evidence>
<name>A0AAX3MUX8_9BACL</name>
<reference evidence="2" key="1">
    <citation type="submission" date="2023-02" db="EMBL/GenBank/DDBJ databases">
        <title>Pathogen: clinical or host-associated sample.</title>
        <authorList>
            <person name="Hergert J."/>
            <person name="Casey R."/>
            <person name="Wagner J."/>
            <person name="Young E.L."/>
            <person name="Oakeson K.F."/>
        </authorList>
    </citation>
    <scope>NUCLEOTIDE SEQUENCE</scope>
    <source>
        <strain evidence="2">2022CK-00830</strain>
    </source>
</reference>
<dbReference type="Proteomes" id="UP001220962">
    <property type="component" value="Chromosome"/>
</dbReference>
<gene>
    <name evidence="2" type="ORF">PUW23_17915</name>
</gene>
<dbReference type="GO" id="GO:0050135">
    <property type="term" value="F:NADP+ nucleosidase activity"/>
    <property type="evidence" value="ECO:0007669"/>
    <property type="project" value="InterPro"/>
</dbReference>